<sequence length="653" mass="72417">MFVAPKNDSDKNQIPLRLLSDDQTTQGSPTADAKKPNDERKPEDRPFLGTELKDSSAASFHRRGVRVRDARAAQKDGAQERNDFYAARDQDTPKKEPQPEEIRLQDRLEAIKKKEQELLARKKAKEHNLPYIDLTIAPIDTQAVWLVDQKQAEKAGLAVLHTLKKDGGGSAAQIALTNPENQLAQQILKKLTQDFSHLNVFIASPRSLKKAWARYLDSPQSEARITGQIEIEVDEIKRVQKQVKNVADLQKLVKKVSPQKASELLEVVIAGALQTEASDIHLEAREQDSLLRFRIDGVLQDVIFLPALSHHVLVNRIKLLSEMKLNRKDIAQDGRFTIAYGESKIEVRVSVIPAAYGENIVIRILNPKAISLGLKDLGFRDDELVLIQRELQRPNGMIITTGPTGSGKTTALYAFVRTVATKEKKVITLEDPVEYHLPQITQTQIEPDRGYTFAAGLRAILRQDPDIILVGEIRDKETAEIAIHAALTGHLLFSTLHTNDAAGAVPRLVEMGVNPAILSAALNNILAQRLVRRLCIKCKRANDNPADYQFVSEIIASLPPVLQKKHQRAKYEIFQPVGCPSCNNTGYRGRIGLFEIIHIDSDLEKLIAGGPSHAHVKEAAAGKHFTNMLQDGVIKIISGITSVTEVKSAVGQD</sequence>
<dbReference type="InterPro" id="IPR027417">
    <property type="entry name" value="P-loop_NTPase"/>
</dbReference>
<evidence type="ECO:0000256" key="1">
    <source>
        <dbReference type="ARBA" id="ARBA00006611"/>
    </source>
</evidence>
<keyword evidence="3" id="KW-0067">ATP-binding</keyword>
<dbReference type="PROSITE" id="PS00662">
    <property type="entry name" value="T2SP_E"/>
    <property type="match status" value="1"/>
</dbReference>
<proteinExistence type="inferred from homology"/>
<evidence type="ECO:0000256" key="2">
    <source>
        <dbReference type="ARBA" id="ARBA00022741"/>
    </source>
</evidence>
<feature type="domain" description="Bacterial type II secretion system protein E" evidence="5">
    <location>
        <begin position="461"/>
        <end position="475"/>
    </location>
</feature>
<name>A0A2M8KI62_9BACT</name>
<evidence type="ECO:0000313" key="7">
    <source>
        <dbReference type="Proteomes" id="UP000231086"/>
    </source>
</evidence>
<dbReference type="EMBL" id="PFEA01000054">
    <property type="protein sequence ID" value="PJE59592.1"/>
    <property type="molecule type" value="Genomic_DNA"/>
</dbReference>
<reference evidence="7" key="1">
    <citation type="submission" date="2017-09" db="EMBL/GenBank/DDBJ databases">
        <title>Depth-based differentiation of microbial function through sediment-hosted aquifers and enrichment of novel symbionts in the deep terrestrial subsurface.</title>
        <authorList>
            <person name="Probst A.J."/>
            <person name="Ladd B."/>
            <person name="Jarett J.K."/>
            <person name="Geller-Mcgrath D.E."/>
            <person name="Sieber C.M.K."/>
            <person name="Emerson J.B."/>
            <person name="Anantharaman K."/>
            <person name="Thomas B.C."/>
            <person name="Malmstrom R."/>
            <person name="Stieglmeier M."/>
            <person name="Klingl A."/>
            <person name="Woyke T."/>
            <person name="Ryan C.M."/>
            <person name="Banfield J.F."/>
        </authorList>
    </citation>
    <scope>NUCLEOTIDE SEQUENCE [LARGE SCALE GENOMIC DNA]</scope>
</reference>
<feature type="compositionally biased region" description="Basic and acidic residues" evidence="4">
    <location>
        <begin position="32"/>
        <end position="54"/>
    </location>
</feature>
<dbReference type="AlphaFoldDB" id="A0A2M8KI62"/>
<dbReference type="InterPro" id="IPR037257">
    <property type="entry name" value="T2SS_E_N_sf"/>
</dbReference>
<evidence type="ECO:0000256" key="3">
    <source>
        <dbReference type="ARBA" id="ARBA00022840"/>
    </source>
</evidence>
<keyword evidence="2" id="KW-0547">Nucleotide-binding</keyword>
<feature type="region of interest" description="Disordered" evidence="4">
    <location>
        <begin position="1"/>
        <end position="100"/>
    </location>
</feature>
<evidence type="ECO:0000259" key="5">
    <source>
        <dbReference type="PROSITE" id="PS00662"/>
    </source>
</evidence>
<feature type="compositionally biased region" description="Basic and acidic residues" evidence="4">
    <location>
        <begin position="66"/>
        <end position="100"/>
    </location>
</feature>
<dbReference type="Pfam" id="PF00437">
    <property type="entry name" value="T2SSE"/>
    <property type="match status" value="1"/>
</dbReference>
<comment type="similarity">
    <text evidence="1">Belongs to the GSP E family.</text>
</comment>
<dbReference type="Pfam" id="PF05157">
    <property type="entry name" value="MshEN"/>
    <property type="match status" value="1"/>
</dbReference>
<dbReference type="InterPro" id="IPR001482">
    <property type="entry name" value="T2SS/T4SS_dom"/>
</dbReference>
<dbReference type="GO" id="GO:0005886">
    <property type="term" value="C:plasma membrane"/>
    <property type="evidence" value="ECO:0007669"/>
    <property type="project" value="TreeGrafter"/>
</dbReference>
<protein>
    <recommendedName>
        <fullName evidence="5">Bacterial type II secretion system protein E domain-containing protein</fullName>
    </recommendedName>
</protein>
<dbReference type="GO" id="GO:0016887">
    <property type="term" value="F:ATP hydrolysis activity"/>
    <property type="evidence" value="ECO:0007669"/>
    <property type="project" value="TreeGrafter"/>
</dbReference>
<dbReference type="PANTHER" id="PTHR30258">
    <property type="entry name" value="TYPE II SECRETION SYSTEM PROTEIN GSPE-RELATED"/>
    <property type="match status" value="1"/>
</dbReference>
<evidence type="ECO:0000256" key="4">
    <source>
        <dbReference type="SAM" id="MobiDB-lite"/>
    </source>
</evidence>
<evidence type="ECO:0000313" key="6">
    <source>
        <dbReference type="EMBL" id="PJE59592.1"/>
    </source>
</evidence>
<accession>A0A2M8KI62</accession>
<dbReference type="GO" id="GO:0005524">
    <property type="term" value="F:ATP binding"/>
    <property type="evidence" value="ECO:0007669"/>
    <property type="project" value="UniProtKB-KW"/>
</dbReference>
<dbReference type="Gene3D" id="3.40.50.300">
    <property type="entry name" value="P-loop containing nucleotide triphosphate hydrolases"/>
    <property type="match status" value="1"/>
</dbReference>
<dbReference type="InterPro" id="IPR007831">
    <property type="entry name" value="T2SS_GspE_N"/>
</dbReference>
<dbReference type="Proteomes" id="UP000231086">
    <property type="component" value="Unassembled WGS sequence"/>
</dbReference>
<gene>
    <name evidence="6" type="ORF">COU85_02855</name>
</gene>
<dbReference type="SUPFAM" id="SSF52540">
    <property type="entry name" value="P-loop containing nucleoside triphosphate hydrolases"/>
    <property type="match status" value="1"/>
</dbReference>
<organism evidence="6 7">
    <name type="scientific">Candidatus Portnoybacteria bacterium CG10_big_fil_rev_8_21_14_0_10_44_7</name>
    <dbReference type="NCBI Taxonomy" id="1974816"/>
    <lineage>
        <taxon>Bacteria</taxon>
        <taxon>Candidatus Portnoyibacteriota</taxon>
    </lineage>
</organism>
<dbReference type="CDD" id="cd01129">
    <property type="entry name" value="PulE-GspE-like"/>
    <property type="match status" value="1"/>
</dbReference>
<dbReference type="SUPFAM" id="SSF160246">
    <property type="entry name" value="EspE N-terminal domain-like"/>
    <property type="match status" value="1"/>
</dbReference>
<dbReference type="PANTHER" id="PTHR30258:SF2">
    <property type="entry name" value="COMG OPERON PROTEIN 1"/>
    <property type="match status" value="1"/>
</dbReference>
<comment type="caution">
    <text evidence="6">The sequence shown here is derived from an EMBL/GenBank/DDBJ whole genome shotgun (WGS) entry which is preliminary data.</text>
</comment>
<dbReference type="Gene3D" id="3.30.450.90">
    <property type="match status" value="1"/>
</dbReference>